<reference evidence="2 3" key="1">
    <citation type="submission" date="2014-06" db="EMBL/GenBank/DDBJ databases">
        <authorList>
            <person name="Swart Estienne"/>
        </authorList>
    </citation>
    <scope>NUCLEOTIDE SEQUENCE [LARGE SCALE GENOMIC DNA]</scope>
    <source>
        <strain evidence="2 3">130c</strain>
    </source>
</reference>
<evidence type="ECO:0000313" key="3">
    <source>
        <dbReference type="Proteomes" id="UP000039865"/>
    </source>
</evidence>
<feature type="transmembrane region" description="Helical" evidence="1">
    <location>
        <begin position="129"/>
        <end position="152"/>
    </location>
</feature>
<dbReference type="EMBL" id="CCKQ01005030">
    <property type="protein sequence ID" value="CDW76179.1"/>
    <property type="molecule type" value="Genomic_DNA"/>
</dbReference>
<keyword evidence="3" id="KW-1185">Reference proteome</keyword>
<evidence type="ECO:0000313" key="2">
    <source>
        <dbReference type="EMBL" id="CDW76179.1"/>
    </source>
</evidence>
<keyword evidence="1" id="KW-0812">Transmembrane</keyword>
<protein>
    <recommendedName>
        <fullName evidence="4">Transmembrane protein</fullName>
    </recommendedName>
</protein>
<name>A0A078A5Z5_STYLE</name>
<proteinExistence type="predicted"/>
<feature type="transmembrane region" description="Helical" evidence="1">
    <location>
        <begin position="181"/>
        <end position="203"/>
    </location>
</feature>
<feature type="transmembrane region" description="Helical" evidence="1">
    <location>
        <begin position="47"/>
        <end position="65"/>
    </location>
</feature>
<dbReference type="AlphaFoldDB" id="A0A078A5Z5"/>
<evidence type="ECO:0008006" key="4">
    <source>
        <dbReference type="Google" id="ProtNLM"/>
    </source>
</evidence>
<sequence length="312" mass="36755">MFLIIIIGVVGKIIIRVVAIIQVESQPEYVLQCLQSFVLKQSNCGKLYMFSQILGQQFFHFAIIVNTKRWINIVYSYKNQKKSILITLSLSFILFYLVMALGFATAFIFMDINQYNKFFVTLDKVLFSVQNIICFCIVITYFFLNAFFYKYFDKLIDNYKPHLNDEEIEIWQRNKRQLSKFFQILIIAIFIKLGPEIVLVTMLEVDSQTYFQNYEVNQSIMNLIINSSELLLMVILSQSIKWSIIAYKRFQKVQTHKNVSDINLTSSMFEPDQVYKQYRLLSEDKCGFFQDQYDQMINKTQNNSNSASVLVL</sequence>
<dbReference type="InParanoid" id="A0A078A5Z5"/>
<dbReference type="Proteomes" id="UP000039865">
    <property type="component" value="Unassembled WGS sequence"/>
</dbReference>
<organism evidence="2 3">
    <name type="scientific">Stylonychia lemnae</name>
    <name type="common">Ciliate</name>
    <dbReference type="NCBI Taxonomy" id="5949"/>
    <lineage>
        <taxon>Eukaryota</taxon>
        <taxon>Sar</taxon>
        <taxon>Alveolata</taxon>
        <taxon>Ciliophora</taxon>
        <taxon>Intramacronucleata</taxon>
        <taxon>Spirotrichea</taxon>
        <taxon>Stichotrichia</taxon>
        <taxon>Sporadotrichida</taxon>
        <taxon>Oxytrichidae</taxon>
        <taxon>Stylonychinae</taxon>
        <taxon>Stylonychia</taxon>
    </lineage>
</organism>
<accession>A0A078A5Z5</accession>
<feature type="transmembrane region" description="Helical" evidence="1">
    <location>
        <begin position="85"/>
        <end position="109"/>
    </location>
</feature>
<feature type="transmembrane region" description="Helical" evidence="1">
    <location>
        <begin position="223"/>
        <end position="247"/>
    </location>
</feature>
<gene>
    <name evidence="2" type="primary">Contig19540.g20715</name>
    <name evidence="2" type="ORF">STYLEM_5178</name>
</gene>
<keyword evidence="1" id="KW-1133">Transmembrane helix</keyword>
<keyword evidence="1" id="KW-0472">Membrane</keyword>
<evidence type="ECO:0000256" key="1">
    <source>
        <dbReference type="SAM" id="Phobius"/>
    </source>
</evidence>